<name>A0A167WT42_PENCH</name>
<keyword evidence="2" id="KW-0732">Signal</keyword>
<gene>
    <name evidence="3" type="ORF">EN45_021580</name>
</gene>
<reference evidence="3" key="1">
    <citation type="journal article" date="2014" name="Genome Announc.">
        <title>Complete sequencing and chromosome-scale genome assembly of the industrial progenitor strain P2niaD18 from the penicillin producer Penicillium chrysogenum.</title>
        <authorList>
            <person name="Specht T."/>
            <person name="Dahlmann T.A."/>
            <person name="Zadra I."/>
            <person name="Kurnsteiner H."/>
            <person name="Kuck U."/>
        </authorList>
    </citation>
    <scope>NUCLEOTIDE SEQUENCE [LARGE SCALE GENOMIC DNA]</scope>
    <source>
        <strain evidence="3">P2niaD18</strain>
    </source>
</reference>
<sequence>MQYKALATLFFAATALAAPADSTSTSSSPEFVDSNDLYDDYIEDMYDDIYEAVPSSILTVLATAIPATWYNDLFDPASRDSIVSEAMAGTYPAWYNSLPSSVKAWATNEAFIGISATATQTETADGSTFKTGSTAAASQTSFASETSVASQTPAKTTSASTTSSSSSSQSSSQFSSESSSDLSSSSASSSPSPSQSTGGAPAPTGGITMGVAGAAGVLALALAL</sequence>
<feature type="chain" id="PRO_5007894092" evidence="2">
    <location>
        <begin position="18"/>
        <end position="224"/>
    </location>
</feature>
<feature type="region of interest" description="Disordered" evidence="1">
    <location>
        <begin position="141"/>
        <end position="209"/>
    </location>
</feature>
<dbReference type="EMBL" id="CM002798">
    <property type="protein sequence ID" value="KZN92015.1"/>
    <property type="molecule type" value="Genomic_DNA"/>
</dbReference>
<feature type="signal peptide" evidence="2">
    <location>
        <begin position="1"/>
        <end position="17"/>
    </location>
</feature>
<protein>
    <submittedName>
        <fullName evidence="3">Uncharacterized protein</fullName>
    </submittedName>
</protein>
<evidence type="ECO:0000313" key="3">
    <source>
        <dbReference type="EMBL" id="KZN92015.1"/>
    </source>
</evidence>
<dbReference type="Proteomes" id="UP000076449">
    <property type="component" value="Chromosome I"/>
</dbReference>
<evidence type="ECO:0000256" key="1">
    <source>
        <dbReference type="SAM" id="MobiDB-lite"/>
    </source>
</evidence>
<accession>A0A167WT42</accession>
<organism evidence="3">
    <name type="scientific">Penicillium chrysogenum</name>
    <name type="common">Penicillium notatum</name>
    <dbReference type="NCBI Taxonomy" id="5076"/>
    <lineage>
        <taxon>Eukaryota</taxon>
        <taxon>Fungi</taxon>
        <taxon>Dikarya</taxon>
        <taxon>Ascomycota</taxon>
        <taxon>Pezizomycotina</taxon>
        <taxon>Eurotiomycetes</taxon>
        <taxon>Eurotiomycetidae</taxon>
        <taxon>Eurotiales</taxon>
        <taxon>Aspergillaceae</taxon>
        <taxon>Penicillium</taxon>
        <taxon>Penicillium chrysogenum species complex</taxon>
    </lineage>
</organism>
<evidence type="ECO:0000256" key="2">
    <source>
        <dbReference type="SAM" id="SignalP"/>
    </source>
</evidence>
<dbReference type="AlphaFoldDB" id="A0A167WT42"/>
<proteinExistence type="predicted"/>